<dbReference type="GO" id="GO:0006412">
    <property type="term" value="P:translation"/>
    <property type="evidence" value="ECO:0007669"/>
    <property type="project" value="InterPro"/>
</dbReference>
<dbReference type="PANTHER" id="PTHR12534">
    <property type="entry name" value="30S RIBOSOMAL PROTEIN S2 PROKARYOTIC AND ORGANELLAR"/>
    <property type="match status" value="1"/>
</dbReference>
<dbReference type="OrthoDB" id="2320368at2759"/>
<evidence type="ECO:0000256" key="3">
    <source>
        <dbReference type="ARBA" id="ARBA00023274"/>
    </source>
</evidence>
<sequence>MSFKAPLKTVRSVVAEAGPSTARRISTTAPACVSAQSRKIPAARRENGEDMNPREWAEQLRNVREWKSRQESIREQTASVRPPSYSSLAEKISSSGDASTSSPHAHLLSQLMASTAHLGHIPSSLSPAYIPYIHSKRANIHLIDLEQTVPLLQRASEFVKRTVERDGSVLFVGTRKGHRGMVRKAVERLEGNGFGVAGERWMPGTLTNSLSYFGPKPIRAGSHLPDIVVILNPSENLALIKECNISNIPTVGIVDTDTDPRIVTYAIPANMESMRTADLIVSTISLAGQAGREKRLKNSAPSRGGR</sequence>
<accession>A0A8K0JGK8</accession>
<evidence type="ECO:0000256" key="5">
    <source>
        <dbReference type="SAM" id="MobiDB-lite"/>
    </source>
</evidence>
<evidence type="ECO:0000256" key="4">
    <source>
        <dbReference type="RuleBase" id="RU003631"/>
    </source>
</evidence>
<organism evidence="6 7">
    <name type="scientific">Filobasidium floriforme</name>
    <dbReference type="NCBI Taxonomy" id="5210"/>
    <lineage>
        <taxon>Eukaryota</taxon>
        <taxon>Fungi</taxon>
        <taxon>Dikarya</taxon>
        <taxon>Basidiomycota</taxon>
        <taxon>Agaricomycotina</taxon>
        <taxon>Tremellomycetes</taxon>
        <taxon>Filobasidiales</taxon>
        <taxon>Filobasidiaceae</taxon>
        <taxon>Filobasidium</taxon>
    </lineage>
</organism>
<dbReference type="CDD" id="cd01425">
    <property type="entry name" value="RPS2"/>
    <property type="match status" value="1"/>
</dbReference>
<dbReference type="GO" id="GO:0003735">
    <property type="term" value="F:structural constituent of ribosome"/>
    <property type="evidence" value="ECO:0007669"/>
    <property type="project" value="InterPro"/>
</dbReference>
<dbReference type="InterPro" id="IPR005706">
    <property type="entry name" value="Ribosomal_uS2_bac/mit/plastid"/>
</dbReference>
<keyword evidence="2 4" id="KW-0689">Ribosomal protein</keyword>
<feature type="compositionally biased region" description="Polar residues" evidence="5">
    <location>
        <begin position="75"/>
        <end position="103"/>
    </location>
</feature>
<dbReference type="Proteomes" id="UP000812966">
    <property type="component" value="Unassembled WGS sequence"/>
</dbReference>
<feature type="compositionally biased region" description="Polar residues" evidence="5">
    <location>
        <begin position="23"/>
        <end position="37"/>
    </location>
</feature>
<gene>
    <name evidence="6" type="ORF">FFLO_05579</name>
</gene>
<reference evidence="6" key="1">
    <citation type="submission" date="2020-04" db="EMBL/GenBank/DDBJ databases">
        <title>Analysis of mating type loci in Filobasidium floriforme.</title>
        <authorList>
            <person name="Nowrousian M."/>
        </authorList>
    </citation>
    <scope>NUCLEOTIDE SEQUENCE</scope>
    <source>
        <strain evidence="6">CBS 6242</strain>
    </source>
</reference>
<proteinExistence type="inferred from homology"/>
<dbReference type="PROSITE" id="PS00962">
    <property type="entry name" value="RIBOSOMAL_S2_1"/>
    <property type="match status" value="1"/>
</dbReference>
<evidence type="ECO:0000256" key="1">
    <source>
        <dbReference type="ARBA" id="ARBA00006242"/>
    </source>
</evidence>
<keyword evidence="7" id="KW-1185">Reference proteome</keyword>
<protein>
    <recommendedName>
        <fullName evidence="8">Ribosomal protein S2</fullName>
    </recommendedName>
</protein>
<dbReference type="PROSITE" id="PS00963">
    <property type="entry name" value="RIBOSOMAL_S2_2"/>
    <property type="match status" value="1"/>
</dbReference>
<dbReference type="PANTHER" id="PTHR12534:SF0">
    <property type="entry name" value="SMALL RIBOSOMAL SUBUNIT PROTEIN US2M"/>
    <property type="match status" value="1"/>
</dbReference>
<evidence type="ECO:0000313" key="6">
    <source>
        <dbReference type="EMBL" id="KAG7529563.1"/>
    </source>
</evidence>
<dbReference type="InterPro" id="IPR001865">
    <property type="entry name" value="Ribosomal_uS2"/>
</dbReference>
<feature type="compositionally biased region" description="Basic and acidic residues" evidence="5">
    <location>
        <begin position="43"/>
        <end position="74"/>
    </location>
</feature>
<dbReference type="InterPro" id="IPR018130">
    <property type="entry name" value="Ribosomal_uS2_CS"/>
</dbReference>
<dbReference type="HAMAP" id="MF_00291_B">
    <property type="entry name" value="Ribosomal_uS2_B"/>
    <property type="match status" value="1"/>
</dbReference>
<dbReference type="Gene3D" id="3.40.50.10490">
    <property type="entry name" value="Glucose-6-phosphate isomerase like protein, domain 1"/>
    <property type="match status" value="1"/>
</dbReference>
<evidence type="ECO:0008006" key="8">
    <source>
        <dbReference type="Google" id="ProtNLM"/>
    </source>
</evidence>
<feature type="region of interest" description="Disordered" evidence="5">
    <location>
        <begin position="18"/>
        <end position="103"/>
    </location>
</feature>
<keyword evidence="3 4" id="KW-0687">Ribonucleoprotein</keyword>
<name>A0A8K0JGK8_9TREE</name>
<dbReference type="Pfam" id="PF00318">
    <property type="entry name" value="Ribosomal_S2"/>
    <property type="match status" value="2"/>
</dbReference>
<dbReference type="AlphaFoldDB" id="A0A8K0JGK8"/>
<comment type="caution">
    <text evidence="6">The sequence shown here is derived from an EMBL/GenBank/DDBJ whole genome shotgun (WGS) entry which is preliminary data.</text>
</comment>
<evidence type="ECO:0000313" key="7">
    <source>
        <dbReference type="Proteomes" id="UP000812966"/>
    </source>
</evidence>
<dbReference type="GO" id="GO:0005763">
    <property type="term" value="C:mitochondrial small ribosomal subunit"/>
    <property type="evidence" value="ECO:0007669"/>
    <property type="project" value="TreeGrafter"/>
</dbReference>
<dbReference type="SUPFAM" id="SSF52313">
    <property type="entry name" value="Ribosomal protein S2"/>
    <property type="match status" value="1"/>
</dbReference>
<evidence type="ECO:0000256" key="2">
    <source>
        <dbReference type="ARBA" id="ARBA00022980"/>
    </source>
</evidence>
<dbReference type="InterPro" id="IPR023591">
    <property type="entry name" value="Ribosomal_uS2_flav_dom_sf"/>
</dbReference>
<dbReference type="PRINTS" id="PR00395">
    <property type="entry name" value="RIBOSOMALS2"/>
</dbReference>
<comment type="similarity">
    <text evidence="1 4">Belongs to the universal ribosomal protein uS2 family.</text>
</comment>
<dbReference type="EMBL" id="JABELV010000145">
    <property type="protein sequence ID" value="KAG7529563.1"/>
    <property type="molecule type" value="Genomic_DNA"/>
</dbReference>